<comment type="caution">
    <text evidence="1">The sequence shown here is derived from an EMBL/GenBank/DDBJ whole genome shotgun (WGS) entry which is preliminary data.</text>
</comment>
<dbReference type="Gene3D" id="3.30.2000.30">
    <property type="match status" value="1"/>
</dbReference>
<sequence>MSAITKGFFDRLVGDATLVALLGTYKSAPSIFTKRPLPPGFDIEAHGPYVLTTGEAVQDPGPADVKNSKGREIVRDILCFSKLSDSATVVEEVAEQVRFLFQRQVFSITGFSIIVAEVSGPIEADEDDALGRVVSVRLVLKES</sequence>
<gene>
    <name evidence="1" type="ORF">LCGC14_2461720</name>
</gene>
<dbReference type="InterPro" id="IPR053745">
    <property type="entry name" value="Viral_Tail_Comp_sf"/>
</dbReference>
<evidence type="ECO:0008006" key="2">
    <source>
        <dbReference type="Google" id="ProtNLM"/>
    </source>
</evidence>
<dbReference type="AlphaFoldDB" id="A0A0F9E6Z7"/>
<evidence type="ECO:0000313" key="1">
    <source>
        <dbReference type="EMBL" id="KKL19813.1"/>
    </source>
</evidence>
<name>A0A0F9E6Z7_9ZZZZ</name>
<reference evidence="1" key="1">
    <citation type="journal article" date="2015" name="Nature">
        <title>Complex archaea that bridge the gap between prokaryotes and eukaryotes.</title>
        <authorList>
            <person name="Spang A."/>
            <person name="Saw J.H."/>
            <person name="Jorgensen S.L."/>
            <person name="Zaremba-Niedzwiedzka K."/>
            <person name="Martijn J."/>
            <person name="Lind A.E."/>
            <person name="van Eijk R."/>
            <person name="Schleper C."/>
            <person name="Guy L."/>
            <person name="Ettema T.J."/>
        </authorList>
    </citation>
    <scope>NUCLEOTIDE SEQUENCE</scope>
</reference>
<accession>A0A0F9E6Z7</accession>
<proteinExistence type="predicted"/>
<dbReference type="EMBL" id="LAZR01038343">
    <property type="protein sequence ID" value="KKL19813.1"/>
    <property type="molecule type" value="Genomic_DNA"/>
</dbReference>
<protein>
    <recommendedName>
        <fullName evidence="2">DUF3168 domain-containing protein</fullName>
    </recommendedName>
</protein>
<organism evidence="1">
    <name type="scientific">marine sediment metagenome</name>
    <dbReference type="NCBI Taxonomy" id="412755"/>
    <lineage>
        <taxon>unclassified sequences</taxon>
        <taxon>metagenomes</taxon>
        <taxon>ecological metagenomes</taxon>
    </lineage>
</organism>